<dbReference type="InterPro" id="IPR005526">
    <property type="entry name" value="Septum_form_inhib_MinC_C"/>
</dbReference>
<comment type="subunit">
    <text evidence="5 6">Interacts with MinD and FtsZ.</text>
</comment>
<dbReference type="PANTHER" id="PTHR34108:SF1">
    <property type="entry name" value="SEPTUM SITE-DETERMINING PROTEIN MINC"/>
    <property type="match status" value="1"/>
</dbReference>
<dbReference type="SUPFAM" id="SSF63848">
    <property type="entry name" value="Cell-division inhibitor MinC, C-terminal domain"/>
    <property type="match status" value="1"/>
</dbReference>
<evidence type="ECO:0000259" key="7">
    <source>
        <dbReference type="Pfam" id="PF03775"/>
    </source>
</evidence>
<feature type="domain" description="Septum formation inhibitor MinC C-terminal" evidence="7">
    <location>
        <begin position="161"/>
        <end position="260"/>
    </location>
</feature>
<dbReference type="GO" id="GO:0000917">
    <property type="term" value="P:division septum assembly"/>
    <property type="evidence" value="ECO:0007669"/>
    <property type="project" value="UniProtKB-KW"/>
</dbReference>
<keyword evidence="3 6" id="KW-0717">Septation</keyword>
<evidence type="ECO:0000313" key="9">
    <source>
        <dbReference type="EMBL" id="EEG93854.1"/>
    </source>
</evidence>
<organism evidence="9 10">
    <name type="scientific">Roseburia inulinivorans DSM 16841</name>
    <dbReference type="NCBI Taxonomy" id="622312"/>
    <lineage>
        <taxon>Bacteria</taxon>
        <taxon>Bacillati</taxon>
        <taxon>Bacillota</taxon>
        <taxon>Clostridia</taxon>
        <taxon>Lachnospirales</taxon>
        <taxon>Lachnospiraceae</taxon>
        <taxon>Roseburia</taxon>
    </lineage>
</organism>
<dbReference type="Proteomes" id="UP000003561">
    <property type="component" value="Unassembled WGS sequence"/>
</dbReference>
<evidence type="ECO:0000256" key="1">
    <source>
        <dbReference type="ARBA" id="ARBA00006291"/>
    </source>
</evidence>
<accession>C0FU38</accession>
<evidence type="ECO:0000313" key="10">
    <source>
        <dbReference type="Proteomes" id="UP000003561"/>
    </source>
</evidence>
<dbReference type="EMBL" id="ACFY01000091">
    <property type="protein sequence ID" value="EEG93854.1"/>
    <property type="molecule type" value="Genomic_DNA"/>
</dbReference>
<dbReference type="InterPro" id="IPR036145">
    <property type="entry name" value="MinC_C_sf"/>
</dbReference>
<sequence>MRKNIAYLPQSGIITVGTFQLWNEFQENQTGKMIPETVFPKSRENYMSQSVMIKSNKYGINLVLDPNIPFVELLKDVIEKFKASEKFFKNAELAISFEGRKLSEEEENRIIEAITENTTIQILCIVQNGSEQEAVMKQQIEYYQAVQQQFMNANTGSGDFYRGTLRSGQVIESESSVTIIGDVNPGAKIISQGNIVILGALKGNAHAGSAGDRNCFIFALDMNPIQIQIGDLIAKSPDKEKTRKHLLRREKVQTAESQIAVARDGNIYIEPVTKDILNRM</sequence>
<evidence type="ECO:0000256" key="4">
    <source>
        <dbReference type="ARBA" id="ARBA00023306"/>
    </source>
</evidence>
<dbReference type="InterPro" id="IPR016098">
    <property type="entry name" value="CAP/MinC_C"/>
</dbReference>
<feature type="domain" description="Septum site-determining protein MinC N-terminal" evidence="8">
    <location>
        <begin position="51"/>
        <end position="125"/>
    </location>
</feature>
<evidence type="ECO:0000256" key="3">
    <source>
        <dbReference type="ARBA" id="ARBA00023210"/>
    </source>
</evidence>
<dbReference type="HAMAP" id="MF_00267">
    <property type="entry name" value="MinC"/>
    <property type="match status" value="1"/>
</dbReference>
<dbReference type="GO" id="GO:1901891">
    <property type="term" value="P:regulation of cell septum assembly"/>
    <property type="evidence" value="ECO:0007669"/>
    <property type="project" value="InterPro"/>
</dbReference>
<dbReference type="InterPro" id="IPR055219">
    <property type="entry name" value="MinC_N_1"/>
</dbReference>
<reference evidence="9 10" key="2">
    <citation type="submission" date="2009-03" db="EMBL/GenBank/DDBJ databases">
        <title>Draft genome sequence of Roseburia inulinivorans (DSM 16841).</title>
        <authorList>
            <person name="Sudarsanam P."/>
            <person name="Ley R."/>
            <person name="Guruge J."/>
            <person name="Turnbaugh P.J."/>
            <person name="Mahowald M."/>
            <person name="Liep D."/>
            <person name="Gordon J."/>
        </authorList>
    </citation>
    <scope>NUCLEOTIDE SEQUENCE [LARGE SCALE GENOMIC DNA]</scope>
    <source>
        <strain evidence="9 10">DSM 16841</strain>
    </source>
</reference>
<dbReference type="Pfam" id="PF03775">
    <property type="entry name" value="MinC_C"/>
    <property type="match status" value="1"/>
</dbReference>
<dbReference type="PANTHER" id="PTHR34108">
    <property type="entry name" value="SEPTUM SITE-DETERMINING PROTEIN MINC"/>
    <property type="match status" value="1"/>
</dbReference>
<protein>
    <recommendedName>
        <fullName evidence="6">Probable septum site-determining protein MinC</fullName>
    </recommendedName>
</protein>
<gene>
    <name evidence="6 9" type="primary">minC</name>
    <name evidence="9" type="ORF">ROSEINA2194_02259</name>
</gene>
<evidence type="ECO:0000256" key="2">
    <source>
        <dbReference type="ARBA" id="ARBA00022618"/>
    </source>
</evidence>
<dbReference type="AlphaFoldDB" id="C0FU38"/>
<keyword evidence="4 6" id="KW-0131">Cell cycle</keyword>
<evidence type="ECO:0000259" key="8">
    <source>
        <dbReference type="Pfam" id="PF22642"/>
    </source>
</evidence>
<comment type="function">
    <text evidence="6">Cell division inhibitor that blocks the formation of polar Z ring septums. Rapidly oscillates between the poles of the cell to destabilize FtsZ filaments that have formed before they mature into polar Z rings. Prevents FtsZ polymerization.</text>
</comment>
<reference evidence="9 10" key="1">
    <citation type="submission" date="2009-02" db="EMBL/GenBank/DDBJ databases">
        <authorList>
            <person name="Fulton L."/>
            <person name="Clifton S."/>
            <person name="Fulton B."/>
            <person name="Xu J."/>
            <person name="Minx P."/>
            <person name="Pepin K.H."/>
            <person name="Johnson M."/>
            <person name="Bhonagiri V."/>
            <person name="Nash W.E."/>
            <person name="Mardis E.R."/>
            <person name="Wilson R.K."/>
        </authorList>
    </citation>
    <scope>NUCLEOTIDE SEQUENCE [LARGE SCALE GENOMIC DNA]</scope>
    <source>
        <strain evidence="9 10">DSM 16841</strain>
    </source>
</reference>
<comment type="caution">
    <text evidence="9">The sequence shown here is derived from an EMBL/GenBank/DDBJ whole genome shotgun (WGS) entry which is preliminary data.</text>
</comment>
<evidence type="ECO:0000256" key="5">
    <source>
        <dbReference type="ARBA" id="ARBA00046874"/>
    </source>
</evidence>
<dbReference type="InterPro" id="IPR013033">
    <property type="entry name" value="MinC"/>
</dbReference>
<dbReference type="Gene3D" id="3.30.160.540">
    <property type="match status" value="1"/>
</dbReference>
<proteinExistence type="inferred from homology"/>
<evidence type="ECO:0000256" key="6">
    <source>
        <dbReference type="HAMAP-Rule" id="MF_00267"/>
    </source>
</evidence>
<dbReference type="Pfam" id="PF22642">
    <property type="entry name" value="MinC_N_1"/>
    <property type="match status" value="1"/>
</dbReference>
<dbReference type="Gene3D" id="2.160.20.70">
    <property type="match status" value="1"/>
</dbReference>
<comment type="similarity">
    <text evidence="1 6">Belongs to the MinC family.</text>
</comment>
<dbReference type="GO" id="GO:0000902">
    <property type="term" value="P:cell morphogenesis"/>
    <property type="evidence" value="ECO:0007669"/>
    <property type="project" value="InterPro"/>
</dbReference>
<keyword evidence="2 6" id="KW-0132">Cell division</keyword>
<dbReference type="eggNOG" id="COG0850">
    <property type="taxonomic scope" value="Bacteria"/>
</dbReference>
<name>C0FU38_9FIRM</name>